<reference evidence="2" key="1">
    <citation type="submission" date="2017-01" db="EMBL/GenBank/DDBJ databases">
        <authorList>
            <person name="Wang Y."/>
            <person name="White M."/>
            <person name="Kvist S."/>
            <person name="Moncalvo J.-M."/>
        </authorList>
    </citation>
    <scope>NUCLEOTIDE SEQUENCE [LARGE SCALE GENOMIC DNA]</scope>
    <source>
        <strain evidence="2">ID-206-W2</strain>
    </source>
</reference>
<dbReference type="EMBL" id="LSSM01001748">
    <property type="protein sequence ID" value="OMJ24822.1"/>
    <property type="molecule type" value="Genomic_DNA"/>
</dbReference>
<evidence type="ECO:0000313" key="1">
    <source>
        <dbReference type="EMBL" id="OMJ24822.1"/>
    </source>
</evidence>
<gene>
    <name evidence="1" type="ORF">AYI69_g4511</name>
</gene>
<dbReference type="AlphaFoldDB" id="A0A1R1YD34"/>
<organism evidence="1 2">
    <name type="scientific">Smittium culicis</name>
    <dbReference type="NCBI Taxonomy" id="133412"/>
    <lineage>
        <taxon>Eukaryota</taxon>
        <taxon>Fungi</taxon>
        <taxon>Fungi incertae sedis</taxon>
        <taxon>Zoopagomycota</taxon>
        <taxon>Kickxellomycotina</taxon>
        <taxon>Harpellomycetes</taxon>
        <taxon>Harpellales</taxon>
        <taxon>Legeriomycetaceae</taxon>
        <taxon>Smittium</taxon>
    </lineage>
</organism>
<protein>
    <recommendedName>
        <fullName evidence="3">Retrotransposon gag domain-containing protein</fullName>
    </recommendedName>
</protein>
<proteinExistence type="predicted"/>
<dbReference type="Proteomes" id="UP000187429">
    <property type="component" value="Unassembled WGS sequence"/>
</dbReference>
<sequence>MDDYIFKGLPDIYKGDGTDYLSPFLWIESFEEISQKNKWSNGIRLSVFKLWIENDVTKWLERLPDINNWDSLKKSFIEEYSDAKYNMYDFLEYFEEIRYYCGESLYDYNDYFKECINTIFPSAMDDNKIICFYLSRFDLDLKKIGFRNEYSYIKLTLNEVMLRVLDKFENRFTPEAIHGNYVNDHEYPKNYIKSTEKTYNSHDILLETLKEISCSLQIKE</sequence>
<accession>A0A1R1YD34</accession>
<evidence type="ECO:0000313" key="2">
    <source>
        <dbReference type="Proteomes" id="UP000187429"/>
    </source>
</evidence>
<comment type="caution">
    <text evidence="1">The sequence shown here is derived from an EMBL/GenBank/DDBJ whole genome shotgun (WGS) entry which is preliminary data.</text>
</comment>
<name>A0A1R1YD34_9FUNG</name>
<keyword evidence="2" id="KW-1185">Reference proteome</keyword>
<evidence type="ECO:0008006" key="3">
    <source>
        <dbReference type="Google" id="ProtNLM"/>
    </source>
</evidence>